<sequence length="1039" mass="115205">MEGSEGDRQRHLEAASKELAAWLDAIPLSGIADLKKRLDEVDKDCKEGLPANLAAAMESGEAREEVEAALGVNRLNVLGRPQFASAGRGRLVGQKADQRQLAAIRARGTFENGDDSDKNTKPDVWRVSRLLQTGSEVRTRWYYTLLVAVLDQIWVQPRRRIADRHGISLAAGLRNTWAGLRGIANGLVGLKIEIFDSAAAVQDIRIDRKTFCVEEGGPSLHPRLFDDESRAFLAKEWSRIASARASAWAIREESRFVEEAIDRVRSKYSQEGTSEADIAAEVRALSRAEEARRLAAAVTDDQVIEEHSPGLGPILARHVEAAWALSAQIHDLQNEQEQVRARHLDKLQTKHPVLVNIEHWKEAQLQGAQKKWRKELQWRPLEEAEQTVGATGEAEARLAAADVTWHQQKLRALKADARASRKYRAPRHRATAFVRIWNPQNFWVDLHRNGTAQSMSWRAHERPRHPGTGTDLEAQNGHPGRYVNYSMRKYDVLATATGAPLWRFQLMGHRALHNFKNGVYLFGSILWKGPLGLRSFISLRPFQLYEWDVRSDNGTVYQRSTGARSTFISRLCTLWSHVFASRERFESEPSRGLIGKSLARPFNLVWNYLAKGALGTALLCAFIPVATLLTVAGSAAVVVTAPVWAPGLALGQYFWDFLLWDGMTGELLPVPKAVLWNIALNGVVNVAASLVGTVLHPGDGVGMYLGGALGLAVVAAWDWLMFWGLLRWHARIPASDTFLCRRIGGADIEGIEKYFVQVAPAAVLLALRLNLQKLLLEAHLASLTWDANAPVREATKLKVFLETLGISASLPNGFGPERNASKLSGIFQRAQQLQDDIRREIDVRFRALGADSGSHYGMSSMVRLSRGDLERTLPVAEDIVRRFILEQLLPVKSRTGSGNNDVAAAFWRDRGHIENDWRGLTRQLLAGAVSDGVLTPLEDDARGITLQVEHVTPKEYVRMLVNDSVHDDLEVAHVVEPPSKTAGAAALRWRDAYSGRGLTCGLRPGAFTEGSVQVWPVDEMDRLLDDLAGFTPAGCILSL</sequence>
<feature type="transmembrane region" description="Helical" evidence="2">
    <location>
        <begin position="608"/>
        <end position="629"/>
    </location>
</feature>
<dbReference type="STRING" id="105231.A0A1Y1I5U9"/>
<keyword evidence="2" id="KW-0812">Transmembrane</keyword>
<evidence type="ECO:0000313" key="3">
    <source>
        <dbReference type="EMBL" id="GAQ85332.1"/>
    </source>
</evidence>
<dbReference type="InterPro" id="IPR057435">
    <property type="entry name" value="Lips"/>
</dbReference>
<evidence type="ECO:0000256" key="2">
    <source>
        <dbReference type="SAM" id="Phobius"/>
    </source>
</evidence>
<keyword evidence="4" id="KW-1185">Reference proteome</keyword>
<organism evidence="3 4">
    <name type="scientific">Klebsormidium nitens</name>
    <name type="common">Green alga</name>
    <name type="synonym">Ulothrix nitens</name>
    <dbReference type="NCBI Taxonomy" id="105231"/>
    <lineage>
        <taxon>Eukaryota</taxon>
        <taxon>Viridiplantae</taxon>
        <taxon>Streptophyta</taxon>
        <taxon>Klebsormidiophyceae</taxon>
        <taxon>Klebsormidiales</taxon>
        <taxon>Klebsormidiaceae</taxon>
        <taxon>Klebsormidium</taxon>
    </lineage>
</organism>
<gene>
    <name evidence="3" type="ORF">KFL_002300040</name>
</gene>
<feature type="transmembrane region" description="Helical" evidence="2">
    <location>
        <begin position="636"/>
        <end position="655"/>
    </location>
</feature>
<dbReference type="Proteomes" id="UP000054558">
    <property type="component" value="Unassembled WGS sequence"/>
</dbReference>
<dbReference type="PANTHER" id="PTHR37686:SF1">
    <property type="entry name" value="LD36006P"/>
    <property type="match status" value="1"/>
</dbReference>
<feature type="region of interest" description="Disordered" evidence="1">
    <location>
        <begin position="454"/>
        <end position="476"/>
    </location>
</feature>
<dbReference type="Pfam" id="PF25228">
    <property type="entry name" value="Lips"/>
    <property type="match status" value="1"/>
</dbReference>
<proteinExistence type="predicted"/>
<accession>A0A1Y1I5U9</accession>
<feature type="transmembrane region" description="Helical" evidence="2">
    <location>
        <begin position="675"/>
        <end position="695"/>
    </location>
</feature>
<keyword evidence="2" id="KW-0472">Membrane</keyword>
<evidence type="ECO:0000313" key="4">
    <source>
        <dbReference type="Proteomes" id="UP000054558"/>
    </source>
</evidence>
<evidence type="ECO:0000256" key="1">
    <source>
        <dbReference type="SAM" id="MobiDB-lite"/>
    </source>
</evidence>
<dbReference type="OMA" id="MREREPI"/>
<name>A0A1Y1I5U9_KLENI</name>
<keyword evidence="2" id="KW-1133">Transmembrane helix</keyword>
<dbReference type="PANTHER" id="PTHR37686">
    <property type="entry name" value="LD36006P"/>
    <property type="match status" value="1"/>
</dbReference>
<dbReference type="OrthoDB" id="6724914at2759"/>
<protein>
    <submittedName>
        <fullName evidence="3">Uncharacterized protein</fullName>
    </submittedName>
</protein>
<feature type="transmembrane region" description="Helical" evidence="2">
    <location>
        <begin position="702"/>
        <end position="726"/>
    </location>
</feature>
<dbReference type="AlphaFoldDB" id="A0A1Y1I5U9"/>
<reference evidence="3 4" key="1">
    <citation type="journal article" date="2014" name="Nat. Commun.">
        <title>Klebsormidium flaccidum genome reveals primary factors for plant terrestrial adaptation.</title>
        <authorList>
            <person name="Hori K."/>
            <person name="Maruyama F."/>
            <person name="Fujisawa T."/>
            <person name="Togashi T."/>
            <person name="Yamamoto N."/>
            <person name="Seo M."/>
            <person name="Sato S."/>
            <person name="Yamada T."/>
            <person name="Mori H."/>
            <person name="Tajima N."/>
            <person name="Moriyama T."/>
            <person name="Ikeuchi M."/>
            <person name="Watanabe M."/>
            <person name="Wada H."/>
            <person name="Kobayashi K."/>
            <person name="Saito M."/>
            <person name="Masuda T."/>
            <person name="Sasaki-Sekimoto Y."/>
            <person name="Mashiguchi K."/>
            <person name="Awai K."/>
            <person name="Shimojima M."/>
            <person name="Masuda S."/>
            <person name="Iwai M."/>
            <person name="Nobusawa T."/>
            <person name="Narise T."/>
            <person name="Kondo S."/>
            <person name="Saito H."/>
            <person name="Sato R."/>
            <person name="Murakawa M."/>
            <person name="Ihara Y."/>
            <person name="Oshima-Yamada Y."/>
            <person name="Ohtaka K."/>
            <person name="Satoh M."/>
            <person name="Sonobe K."/>
            <person name="Ishii M."/>
            <person name="Ohtani R."/>
            <person name="Kanamori-Sato M."/>
            <person name="Honoki R."/>
            <person name="Miyazaki D."/>
            <person name="Mochizuki H."/>
            <person name="Umetsu J."/>
            <person name="Higashi K."/>
            <person name="Shibata D."/>
            <person name="Kamiya Y."/>
            <person name="Sato N."/>
            <person name="Nakamura Y."/>
            <person name="Tabata S."/>
            <person name="Ida S."/>
            <person name="Kurokawa K."/>
            <person name="Ohta H."/>
        </authorList>
    </citation>
    <scope>NUCLEOTIDE SEQUENCE [LARGE SCALE GENOMIC DNA]</scope>
    <source>
        <strain evidence="3 4">NIES-2285</strain>
    </source>
</reference>
<dbReference type="EMBL" id="DF237179">
    <property type="protein sequence ID" value="GAQ85332.1"/>
    <property type="molecule type" value="Genomic_DNA"/>
</dbReference>